<organism evidence="2">
    <name type="scientific">Candidatus Heimdallarchaeum endolithica</name>
    <dbReference type="NCBI Taxonomy" id="2876572"/>
    <lineage>
        <taxon>Archaea</taxon>
        <taxon>Promethearchaeati</taxon>
        <taxon>Candidatus Heimdallarchaeota</taxon>
        <taxon>Candidatus Heimdallarchaeia (ex Rinke et al. 2021) (nom. nud.)</taxon>
        <taxon>Candidatus Heimdallarchaeales</taxon>
        <taxon>Candidatus Heimdallarchaeaceae</taxon>
        <taxon>Candidatus Heimdallarchaeum</taxon>
    </lineage>
</organism>
<sequence>MNTRNRIYVIITLSIAILFLIIAIVQSQIDSFSAITKMTEEEVKNFLSGYLAGFPKPWE</sequence>
<keyword evidence="1" id="KW-0812">Transmembrane</keyword>
<dbReference type="Proteomes" id="UP001200513">
    <property type="component" value="Chromosome"/>
</dbReference>
<keyword evidence="1" id="KW-1133">Transmembrane helix</keyword>
<protein>
    <submittedName>
        <fullName evidence="2">Uncharacterized protein</fullName>
    </submittedName>
</protein>
<dbReference type="EMBL" id="CP084167">
    <property type="protein sequence ID" value="UJG42905.1"/>
    <property type="molecule type" value="Genomic_DNA"/>
</dbReference>
<accession>A0A9Y1BQ77</accession>
<name>A0A9Y1BQ77_9ARCH</name>
<evidence type="ECO:0000256" key="1">
    <source>
        <dbReference type="SAM" id="Phobius"/>
    </source>
</evidence>
<gene>
    <name evidence="2" type="ORF">K9W46_11060</name>
</gene>
<evidence type="ECO:0000313" key="2">
    <source>
        <dbReference type="EMBL" id="UJG42905.1"/>
    </source>
</evidence>
<keyword evidence="1" id="KW-0472">Membrane</keyword>
<reference evidence="2" key="1">
    <citation type="journal article" date="2022" name="Nat. Microbiol.">
        <title>Unique mobile elements and scalable gene flow at the prokaryote-eukaryote boundary revealed by circularized Asgard archaea genomes.</title>
        <authorList>
            <person name="Wu F."/>
            <person name="Speth D.R."/>
            <person name="Philosof A."/>
            <person name="Cremiere A."/>
            <person name="Narayanan A."/>
            <person name="Barco R.A."/>
            <person name="Connon S.A."/>
            <person name="Amend J.P."/>
            <person name="Antoshechkin I.A."/>
            <person name="Orphan V.J."/>
        </authorList>
    </citation>
    <scope>NUCLEOTIDE SEQUENCE</scope>
    <source>
        <strain evidence="2">PR6</strain>
    </source>
</reference>
<proteinExistence type="predicted"/>
<feature type="transmembrane region" description="Helical" evidence="1">
    <location>
        <begin position="7"/>
        <end position="25"/>
    </location>
</feature>
<dbReference type="AlphaFoldDB" id="A0A9Y1BQ77"/>